<evidence type="ECO:0000313" key="1">
    <source>
        <dbReference type="EMBL" id="KAG7161158.1"/>
    </source>
</evidence>
<gene>
    <name evidence="1" type="ORF">Hamer_G024214</name>
</gene>
<sequence length="130" mass="14993">SQSTSNKAAVTVLQEESATYDVTVIPNHLQKESWKDVRLEEQLMTGQCSVEEQKQTASRIVQTYQISWTPRDRDSLNIRCAGKPRHHHFTYWGAQKDDTMWRNLWWGADIPGLVRNYKATLFVSLVLLSA</sequence>
<keyword evidence="2" id="KW-1185">Reference proteome</keyword>
<feature type="non-terminal residue" evidence="1">
    <location>
        <position position="1"/>
    </location>
</feature>
<name>A0A8J5JUC5_HOMAM</name>
<organism evidence="1 2">
    <name type="scientific">Homarus americanus</name>
    <name type="common">American lobster</name>
    <dbReference type="NCBI Taxonomy" id="6706"/>
    <lineage>
        <taxon>Eukaryota</taxon>
        <taxon>Metazoa</taxon>
        <taxon>Ecdysozoa</taxon>
        <taxon>Arthropoda</taxon>
        <taxon>Crustacea</taxon>
        <taxon>Multicrustacea</taxon>
        <taxon>Malacostraca</taxon>
        <taxon>Eumalacostraca</taxon>
        <taxon>Eucarida</taxon>
        <taxon>Decapoda</taxon>
        <taxon>Pleocyemata</taxon>
        <taxon>Astacidea</taxon>
        <taxon>Nephropoidea</taxon>
        <taxon>Nephropidae</taxon>
        <taxon>Homarus</taxon>
    </lineage>
</organism>
<evidence type="ECO:0000313" key="2">
    <source>
        <dbReference type="Proteomes" id="UP000747542"/>
    </source>
</evidence>
<protein>
    <submittedName>
        <fullName evidence="1">Uncharacterized protein</fullName>
    </submittedName>
</protein>
<comment type="caution">
    <text evidence="1">The sequence shown here is derived from an EMBL/GenBank/DDBJ whole genome shotgun (WGS) entry which is preliminary data.</text>
</comment>
<accession>A0A8J5JUC5</accession>
<dbReference type="AlphaFoldDB" id="A0A8J5JUC5"/>
<proteinExistence type="predicted"/>
<reference evidence="1" key="1">
    <citation type="journal article" date="2021" name="Sci. Adv.">
        <title>The American lobster genome reveals insights on longevity, neural, and immune adaptations.</title>
        <authorList>
            <person name="Polinski J.M."/>
            <person name="Zimin A.V."/>
            <person name="Clark K.F."/>
            <person name="Kohn A.B."/>
            <person name="Sadowski N."/>
            <person name="Timp W."/>
            <person name="Ptitsyn A."/>
            <person name="Khanna P."/>
            <person name="Romanova D.Y."/>
            <person name="Williams P."/>
            <person name="Greenwood S.J."/>
            <person name="Moroz L.L."/>
            <person name="Walt D.R."/>
            <person name="Bodnar A.G."/>
        </authorList>
    </citation>
    <scope>NUCLEOTIDE SEQUENCE</scope>
    <source>
        <strain evidence="1">GMGI-L3</strain>
    </source>
</reference>
<dbReference type="Proteomes" id="UP000747542">
    <property type="component" value="Unassembled WGS sequence"/>
</dbReference>
<dbReference type="EMBL" id="JAHLQT010029718">
    <property type="protein sequence ID" value="KAG7161158.1"/>
    <property type="molecule type" value="Genomic_DNA"/>
</dbReference>